<protein>
    <recommendedName>
        <fullName evidence="4">Integral membrane protein</fullName>
    </recommendedName>
</protein>
<evidence type="ECO:0000256" key="1">
    <source>
        <dbReference type="SAM" id="Phobius"/>
    </source>
</evidence>
<name>A0ABP9K6Z9_9ACTN</name>
<organism evidence="2 3">
    <name type="scientific">Streptomyces similanensis</name>
    <dbReference type="NCBI Taxonomy" id="1274988"/>
    <lineage>
        <taxon>Bacteria</taxon>
        <taxon>Bacillati</taxon>
        <taxon>Actinomycetota</taxon>
        <taxon>Actinomycetes</taxon>
        <taxon>Kitasatosporales</taxon>
        <taxon>Streptomycetaceae</taxon>
        <taxon>Streptomyces</taxon>
    </lineage>
</organism>
<dbReference type="Proteomes" id="UP001500124">
    <property type="component" value="Unassembled WGS sequence"/>
</dbReference>
<evidence type="ECO:0000313" key="2">
    <source>
        <dbReference type="EMBL" id="GAA5051000.1"/>
    </source>
</evidence>
<comment type="caution">
    <text evidence="2">The sequence shown here is derived from an EMBL/GenBank/DDBJ whole genome shotgun (WGS) entry which is preliminary data.</text>
</comment>
<evidence type="ECO:0000313" key="3">
    <source>
        <dbReference type="Proteomes" id="UP001500124"/>
    </source>
</evidence>
<keyword evidence="1" id="KW-1133">Transmembrane helix</keyword>
<keyword evidence="1" id="KW-0472">Membrane</keyword>
<accession>A0ABP9K6Z9</accession>
<proteinExistence type="predicted"/>
<feature type="transmembrane region" description="Helical" evidence="1">
    <location>
        <begin position="96"/>
        <end position="116"/>
    </location>
</feature>
<gene>
    <name evidence="2" type="ORF">GCM10023336_19300</name>
</gene>
<dbReference type="RefSeq" id="WP_345667874.1">
    <property type="nucleotide sequence ID" value="NZ_BAABKC010000026.1"/>
</dbReference>
<sequence>MSLGPEVLLARGGADEPSDWAWIGVVLALYLLIGYGLEYRSKRRGGAARPAKAAVDGLFSERGSDVGQRLTSRVVMMCGALVTGLAAFLTRSAPAAVRYPVVGLVALLGIFAWAYFDHRTEPRGEDGA</sequence>
<dbReference type="EMBL" id="BAABKC010000026">
    <property type="protein sequence ID" value="GAA5051000.1"/>
    <property type="molecule type" value="Genomic_DNA"/>
</dbReference>
<reference evidence="3" key="1">
    <citation type="journal article" date="2019" name="Int. J. Syst. Evol. Microbiol.">
        <title>The Global Catalogue of Microorganisms (GCM) 10K type strain sequencing project: providing services to taxonomists for standard genome sequencing and annotation.</title>
        <authorList>
            <consortium name="The Broad Institute Genomics Platform"/>
            <consortium name="The Broad Institute Genome Sequencing Center for Infectious Disease"/>
            <person name="Wu L."/>
            <person name="Ma J."/>
        </authorList>
    </citation>
    <scope>NUCLEOTIDE SEQUENCE [LARGE SCALE GENOMIC DNA]</scope>
    <source>
        <strain evidence="3">JCM 18410</strain>
    </source>
</reference>
<keyword evidence="1" id="KW-0812">Transmembrane</keyword>
<evidence type="ECO:0008006" key="4">
    <source>
        <dbReference type="Google" id="ProtNLM"/>
    </source>
</evidence>
<feature type="transmembrane region" description="Helical" evidence="1">
    <location>
        <begin position="70"/>
        <end position="90"/>
    </location>
</feature>
<keyword evidence="3" id="KW-1185">Reference proteome</keyword>
<feature type="transmembrane region" description="Helical" evidence="1">
    <location>
        <begin position="20"/>
        <end position="37"/>
    </location>
</feature>